<dbReference type="Proteomes" id="UP000002039">
    <property type="component" value="Unassembled WGS sequence"/>
</dbReference>
<gene>
    <name evidence="1" type="ORF">BDCG_08959</name>
</gene>
<sequence length="69" mass="7753">MPSCKHLNNRLQALILTGIHVKKCMRPDQMRPNVKFMIPAASLVIAGLRENVESLTVDQPFYQQCAGDD</sequence>
<reference evidence="2" key="1">
    <citation type="journal article" date="2015" name="PLoS Genet.">
        <title>The dynamic genome and transcriptome of the human fungal pathogen Blastomyces and close relative Emmonsia.</title>
        <authorList>
            <person name="Munoz J.F."/>
            <person name="Gauthier G.M."/>
            <person name="Desjardins C.A."/>
            <person name="Gallo J.E."/>
            <person name="Holder J."/>
            <person name="Sullivan T.D."/>
            <person name="Marty A.J."/>
            <person name="Carmen J.C."/>
            <person name="Chen Z."/>
            <person name="Ding L."/>
            <person name="Gujja S."/>
            <person name="Magrini V."/>
            <person name="Misas E."/>
            <person name="Mitreva M."/>
            <person name="Priest M."/>
            <person name="Saif S."/>
            <person name="Whiston E.A."/>
            <person name="Young S."/>
            <person name="Zeng Q."/>
            <person name="Goldman W.E."/>
            <person name="Mardis E.R."/>
            <person name="Taylor J.W."/>
            <person name="McEwen J.G."/>
            <person name="Clay O.K."/>
            <person name="Klein B.S."/>
            <person name="Cuomo C.A."/>
        </authorList>
    </citation>
    <scope>NUCLEOTIDE SEQUENCE [LARGE SCALE GENOMIC DNA]</scope>
    <source>
        <strain evidence="2">ER-3 / ATCC MYA-2586</strain>
    </source>
</reference>
<name>A0ABP2EQ36_AJEDR</name>
<evidence type="ECO:0000313" key="2">
    <source>
        <dbReference type="Proteomes" id="UP000002039"/>
    </source>
</evidence>
<organism evidence="1 2">
    <name type="scientific">Ajellomyces dermatitidis (strain ER-3 / ATCC MYA-2586)</name>
    <name type="common">Blastomyces dermatitidis</name>
    <dbReference type="NCBI Taxonomy" id="559297"/>
    <lineage>
        <taxon>Eukaryota</taxon>
        <taxon>Fungi</taxon>
        <taxon>Dikarya</taxon>
        <taxon>Ascomycota</taxon>
        <taxon>Pezizomycotina</taxon>
        <taxon>Eurotiomycetes</taxon>
        <taxon>Eurotiomycetidae</taxon>
        <taxon>Onygenales</taxon>
        <taxon>Ajellomycetaceae</taxon>
        <taxon>Blastomyces</taxon>
    </lineage>
</organism>
<keyword evidence="2" id="KW-1185">Reference proteome</keyword>
<protein>
    <submittedName>
        <fullName evidence="1">Uncharacterized protein</fullName>
    </submittedName>
</protein>
<accession>A0ABP2EQ36</accession>
<dbReference type="RefSeq" id="XP_045273385.1">
    <property type="nucleotide sequence ID" value="XM_045424733.1"/>
</dbReference>
<dbReference type="EMBL" id="EQ999984">
    <property type="protein sequence ID" value="EEQ85690.2"/>
    <property type="molecule type" value="Genomic_DNA"/>
</dbReference>
<evidence type="ECO:0000313" key="1">
    <source>
        <dbReference type="EMBL" id="EEQ85690.2"/>
    </source>
</evidence>
<dbReference type="GeneID" id="69030440"/>
<proteinExistence type="predicted"/>